<dbReference type="InParanoid" id="L0HGA9"/>
<accession>L0HGA9</accession>
<dbReference type="RefSeq" id="WP_015286724.1">
    <property type="nucleotide sequence ID" value="NC_019943.1"/>
</dbReference>
<gene>
    <name evidence="1" type="ordered locus">Metfor_2779</name>
</gene>
<evidence type="ECO:0000313" key="1">
    <source>
        <dbReference type="EMBL" id="AGB03762.1"/>
    </source>
</evidence>
<dbReference type="OrthoDB" id="144466at2157"/>
<dbReference type="HOGENOM" id="CLU_3282839_0_0_2"/>
<dbReference type="AlphaFoldDB" id="L0HGA9"/>
<dbReference type="GeneID" id="32188795"/>
<dbReference type="InterPro" id="IPR017211">
    <property type="entry name" value="UCP037465_Znf"/>
</dbReference>
<proteinExistence type="predicted"/>
<protein>
    <recommendedName>
        <fullName evidence="3">DUF2180 family protein</fullName>
    </recommendedName>
</protein>
<evidence type="ECO:0000313" key="2">
    <source>
        <dbReference type="Proteomes" id="UP000010824"/>
    </source>
</evidence>
<reference evidence="1 2" key="2">
    <citation type="journal article" date="2014" name="Genome Announc.">
        <title>Complete Genome Sequence of Methanoregula formicica SMSPT, a Mesophilic Hydrogenotrophic Methanogen Isolated from a Methanogenic Upflow Anaerobic Sludge Blanket Reactor.</title>
        <authorList>
            <person name="Yamamoto K."/>
            <person name="Tamaki H."/>
            <person name="Cadillo-Quiroz H."/>
            <person name="Imachi H."/>
            <person name="Kyrpides N."/>
            <person name="Woyke T."/>
            <person name="Goodwin L."/>
            <person name="Zinder S.H."/>
            <person name="Kamagata Y."/>
            <person name="Liu W.T."/>
        </authorList>
    </citation>
    <scope>NUCLEOTIDE SEQUENCE [LARGE SCALE GENOMIC DNA]</scope>
    <source>
        <strain evidence="2">DSM 22288 / NBRC 105244 / SMSP</strain>
    </source>
</reference>
<dbReference type="eggNOG" id="arCOG02570">
    <property type="taxonomic scope" value="Archaea"/>
</dbReference>
<sequence precursor="true">MKCYVCAKEGKESDAVAVCVACGMGTCMKHTNRSAALKEG</sequence>
<dbReference type="EMBL" id="CP003167">
    <property type="protein sequence ID" value="AGB03762.1"/>
    <property type="molecule type" value="Genomic_DNA"/>
</dbReference>
<dbReference type="Proteomes" id="UP000010824">
    <property type="component" value="Chromosome"/>
</dbReference>
<evidence type="ECO:0008006" key="3">
    <source>
        <dbReference type="Google" id="ProtNLM"/>
    </source>
</evidence>
<reference evidence="2" key="1">
    <citation type="submission" date="2011-12" db="EMBL/GenBank/DDBJ databases">
        <title>Complete sequence of Methanoregula formicicum SMSP.</title>
        <authorList>
            <person name="Lucas S."/>
            <person name="Han J."/>
            <person name="Lapidus A."/>
            <person name="Cheng J.-F."/>
            <person name="Goodwin L."/>
            <person name="Pitluck S."/>
            <person name="Peters L."/>
            <person name="Ovchinnikova G."/>
            <person name="Teshima H."/>
            <person name="Detter J.C."/>
            <person name="Han C."/>
            <person name="Tapia R."/>
            <person name="Land M."/>
            <person name="Hauser L."/>
            <person name="Kyrpides N."/>
            <person name="Ivanova N."/>
            <person name="Pagani I."/>
            <person name="Imachi H."/>
            <person name="Tamaki H."/>
            <person name="Sekiguchi Y."/>
            <person name="Kamagata Y."/>
            <person name="Cadillo-Quiroz H."/>
            <person name="Zinder S."/>
            <person name="Liu W.-T."/>
            <person name="Woyke T."/>
        </authorList>
    </citation>
    <scope>NUCLEOTIDE SEQUENCE [LARGE SCALE GENOMIC DNA]</scope>
    <source>
        <strain evidence="2">DSM 22288 / NBRC 105244 / SMSP</strain>
    </source>
</reference>
<dbReference type="STRING" id="593750.Metfor_2779"/>
<keyword evidence="2" id="KW-1185">Reference proteome</keyword>
<name>L0HGA9_METFS</name>
<dbReference type="Pfam" id="PF09947">
    <property type="entry name" value="DUF2180"/>
    <property type="match status" value="1"/>
</dbReference>
<dbReference type="KEGG" id="mfo:Metfor_2779"/>
<organism evidence="1 2">
    <name type="scientific">Methanoregula formicica (strain DSM 22288 / NBRC 105244 / SMSP)</name>
    <dbReference type="NCBI Taxonomy" id="593750"/>
    <lineage>
        <taxon>Archaea</taxon>
        <taxon>Methanobacteriati</taxon>
        <taxon>Methanobacteriota</taxon>
        <taxon>Stenosarchaea group</taxon>
        <taxon>Methanomicrobia</taxon>
        <taxon>Methanomicrobiales</taxon>
        <taxon>Methanoregulaceae</taxon>
        <taxon>Methanoregula</taxon>
    </lineage>
</organism>